<evidence type="ECO:0000256" key="2">
    <source>
        <dbReference type="ARBA" id="ARBA00001946"/>
    </source>
</evidence>
<reference evidence="9" key="1">
    <citation type="journal article" date="2019" name="Int. J. Syst. Evol. Microbiol.">
        <title>The Global Catalogue of Microorganisms (GCM) 10K type strain sequencing project: providing services to taxonomists for standard genome sequencing and annotation.</title>
        <authorList>
            <consortium name="The Broad Institute Genomics Platform"/>
            <consortium name="The Broad Institute Genome Sequencing Center for Infectious Disease"/>
            <person name="Wu L."/>
            <person name="Ma J."/>
        </authorList>
    </citation>
    <scope>NUCLEOTIDE SEQUENCE [LARGE SCALE GENOMIC DNA]</scope>
    <source>
        <strain evidence="9">NBRC 110044</strain>
    </source>
</reference>
<dbReference type="InterPro" id="IPR020848">
    <property type="entry name" value="AP_endonuclease_F1_CS"/>
</dbReference>
<dbReference type="NCBIfam" id="TIGR00633">
    <property type="entry name" value="xth"/>
    <property type="match status" value="1"/>
</dbReference>
<keyword evidence="4" id="KW-0479">Metal-binding</keyword>
<evidence type="ECO:0000313" key="9">
    <source>
        <dbReference type="Proteomes" id="UP001156706"/>
    </source>
</evidence>
<dbReference type="PANTHER" id="PTHR43250">
    <property type="entry name" value="EXODEOXYRIBONUCLEASE III"/>
    <property type="match status" value="1"/>
</dbReference>
<protein>
    <submittedName>
        <fullName evidence="8">Exodeoxyribonuclease III</fullName>
    </submittedName>
</protein>
<comment type="cofactor">
    <cofactor evidence="2">
        <name>Mg(2+)</name>
        <dbReference type="ChEBI" id="CHEBI:18420"/>
    </cofactor>
</comment>
<dbReference type="Gene3D" id="3.60.10.10">
    <property type="entry name" value="Endonuclease/exonuclease/phosphatase"/>
    <property type="match status" value="1"/>
</dbReference>
<sequence length="278" mass="31370">MANTANIETAAQTAVFYCRMKAMQIATWNVNSLKVRLPQVLEWLAGRPELTVLALQETKLEDHAFPKAEIEAAGFHVAYVGQKTYNGVALISRAPLLDVQYNLPNYEDPQKRVIAATVDGVRVIGAYVVNGQALDSEKYPYKLAWLDALIAWVGEQLQQHGKLALVGDFNIAPEDRDVHDPAKWSGDVLVSPPERERFQQLLDLGLVDSFRLFEQAEKSFTWWDYRMMGFRRNAGLRIDHVLLSRPLAERCTACEVDKEPRRVERPSDHAPVIATLAD</sequence>
<dbReference type="SUPFAM" id="SSF56219">
    <property type="entry name" value="DNase I-like"/>
    <property type="match status" value="1"/>
</dbReference>
<gene>
    <name evidence="8" type="ORF">GCM10007907_04920</name>
</gene>
<feature type="domain" description="Endonuclease/exonuclease/phosphatase" evidence="7">
    <location>
        <begin position="26"/>
        <end position="269"/>
    </location>
</feature>
<accession>A0ABQ5Y9T6</accession>
<proteinExistence type="inferred from homology"/>
<dbReference type="Pfam" id="PF03372">
    <property type="entry name" value="Exo_endo_phos"/>
    <property type="match status" value="1"/>
</dbReference>
<dbReference type="PROSITE" id="PS51435">
    <property type="entry name" value="AP_NUCLEASE_F1_4"/>
    <property type="match status" value="1"/>
</dbReference>
<dbReference type="InterPro" id="IPR036691">
    <property type="entry name" value="Endo/exonu/phosph_ase_sf"/>
</dbReference>
<evidence type="ECO:0000256" key="6">
    <source>
        <dbReference type="ARBA" id="ARBA00022842"/>
    </source>
</evidence>
<dbReference type="Proteomes" id="UP001156706">
    <property type="component" value="Unassembled WGS sequence"/>
</dbReference>
<evidence type="ECO:0000256" key="3">
    <source>
        <dbReference type="ARBA" id="ARBA00007092"/>
    </source>
</evidence>
<name>A0ABQ5Y9T6_9NEIS</name>
<keyword evidence="9" id="KW-1185">Reference proteome</keyword>
<dbReference type="InterPro" id="IPR037493">
    <property type="entry name" value="ExoIII-like"/>
</dbReference>
<dbReference type="NCBIfam" id="TIGR00195">
    <property type="entry name" value="exoDNase_III"/>
    <property type="match status" value="1"/>
</dbReference>
<dbReference type="PROSITE" id="PS00728">
    <property type="entry name" value="AP_NUCLEASE_F1_3"/>
    <property type="match status" value="1"/>
</dbReference>
<evidence type="ECO:0000313" key="8">
    <source>
        <dbReference type="EMBL" id="GLR11702.1"/>
    </source>
</evidence>
<dbReference type="EMBL" id="BSOG01000001">
    <property type="protein sequence ID" value="GLR11702.1"/>
    <property type="molecule type" value="Genomic_DNA"/>
</dbReference>
<organism evidence="8 9">
    <name type="scientific">Chitinimonas prasina</name>
    <dbReference type="NCBI Taxonomy" id="1434937"/>
    <lineage>
        <taxon>Bacteria</taxon>
        <taxon>Pseudomonadati</taxon>
        <taxon>Pseudomonadota</taxon>
        <taxon>Betaproteobacteria</taxon>
        <taxon>Neisseriales</taxon>
        <taxon>Chitinibacteraceae</taxon>
        <taxon>Chitinimonas</taxon>
    </lineage>
</organism>
<keyword evidence="6" id="KW-0460">Magnesium</keyword>
<evidence type="ECO:0000256" key="4">
    <source>
        <dbReference type="ARBA" id="ARBA00022723"/>
    </source>
</evidence>
<dbReference type="InterPro" id="IPR004808">
    <property type="entry name" value="AP_endonuc_1"/>
</dbReference>
<evidence type="ECO:0000259" key="7">
    <source>
        <dbReference type="Pfam" id="PF03372"/>
    </source>
</evidence>
<keyword evidence="5" id="KW-0378">Hydrolase</keyword>
<dbReference type="InterPro" id="IPR005135">
    <property type="entry name" value="Endo/exonuclease/phosphatase"/>
</dbReference>
<dbReference type="PANTHER" id="PTHR43250:SF2">
    <property type="entry name" value="EXODEOXYRIBONUCLEASE III"/>
    <property type="match status" value="1"/>
</dbReference>
<evidence type="ECO:0000256" key="5">
    <source>
        <dbReference type="ARBA" id="ARBA00022801"/>
    </source>
</evidence>
<evidence type="ECO:0000256" key="1">
    <source>
        <dbReference type="ARBA" id="ARBA00001936"/>
    </source>
</evidence>
<comment type="cofactor">
    <cofactor evidence="1">
        <name>Mn(2+)</name>
        <dbReference type="ChEBI" id="CHEBI:29035"/>
    </cofactor>
</comment>
<comment type="similarity">
    <text evidence="3">Belongs to the DNA repair enzymes AP/ExoA family.</text>
</comment>
<comment type="caution">
    <text evidence="8">The sequence shown here is derived from an EMBL/GenBank/DDBJ whole genome shotgun (WGS) entry which is preliminary data.</text>
</comment>
<dbReference type="CDD" id="cd09086">
    <property type="entry name" value="ExoIII-like_AP-endo"/>
    <property type="match status" value="1"/>
</dbReference>